<feature type="transmembrane region" description="Helical" evidence="9">
    <location>
        <begin position="373"/>
        <end position="395"/>
    </location>
</feature>
<reference evidence="11" key="2">
    <citation type="submission" date="2020-09" db="EMBL/GenBank/DDBJ databases">
        <authorList>
            <person name="Sun Q."/>
            <person name="Kim S."/>
        </authorList>
    </citation>
    <scope>NUCLEOTIDE SEQUENCE</scope>
    <source>
        <strain evidence="11">KCTC 22169</strain>
    </source>
</reference>
<dbReference type="EMBL" id="BMXR01000006">
    <property type="protein sequence ID" value="GGX58257.1"/>
    <property type="molecule type" value="Genomic_DNA"/>
</dbReference>
<comment type="caution">
    <text evidence="11">The sequence shown here is derived from an EMBL/GenBank/DDBJ whole genome shotgun (WGS) entry which is preliminary data.</text>
</comment>
<dbReference type="Proteomes" id="UP000626148">
    <property type="component" value="Unassembled WGS sequence"/>
</dbReference>
<protein>
    <submittedName>
        <fullName evidence="11">Magnesium transporter MgtE</fullName>
    </submittedName>
</protein>
<sequence>MLYFFPGSDQDTLMSTREDTLQEHVEFWLEELAEERPASREWFEGLSEADIAFALECMPFEQRLTVWQAVPPALRGAVLVELHDEHRRSLLKAAPPDALLQWLGRTDPEDLLELMDDLPGQLGRKVLRRLDQEEREQLQAALGYDDNQLGRWLSFNVITAEAETPGRLFRKALRETGLPEMTDVIVLVDEDGRYKGCLSLDAAMQTPTQAPLSRFIDPDILPLNPALSLHDGAQKVHSADRAMLPVVDENGTVLGRFTARDALDVIVEEQEKQMMQLSGGGLEEEDLFSPLRRAVPKRSVWLGINLVTALLAAWVIGLFEAALSQWVALAVMMPVVASMGGIAGSQTLGLAIRGLATGQLGAANVTSLMRKEMLVGVVNAIVWAIVIGLVASWWFGSAALMWVIAFAILVNLLAAAAAGVAIPWVLSRMKIDPALAGSVVLTTVTDVVGFFAFLGTASLVLKFVGA</sequence>
<keyword evidence="12" id="KW-1185">Reference proteome</keyword>
<organism evidence="11 12">
    <name type="scientific">Saccharospirillum salsuginis</name>
    <dbReference type="NCBI Taxonomy" id="418750"/>
    <lineage>
        <taxon>Bacteria</taxon>
        <taxon>Pseudomonadati</taxon>
        <taxon>Pseudomonadota</taxon>
        <taxon>Gammaproteobacteria</taxon>
        <taxon>Oceanospirillales</taxon>
        <taxon>Saccharospirillaceae</taxon>
        <taxon>Saccharospirillum</taxon>
    </lineage>
</organism>
<evidence type="ECO:0000256" key="8">
    <source>
        <dbReference type="PROSITE-ProRule" id="PRU00703"/>
    </source>
</evidence>
<evidence type="ECO:0000313" key="11">
    <source>
        <dbReference type="EMBL" id="GGX58257.1"/>
    </source>
</evidence>
<dbReference type="Gene3D" id="3.10.580.10">
    <property type="entry name" value="CBS-domain"/>
    <property type="match status" value="1"/>
</dbReference>
<evidence type="ECO:0000256" key="1">
    <source>
        <dbReference type="ARBA" id="ARBA00004141"/>
    </source>
</evidence>
<keyword evidence="3" id="KW-0813">Transport</keyword>
<dbReference type="Pfam" id="PF00571">
    <property type="entry name" value="CBS"/>
    <property type="match status" value="1"/>
</dbReference>
<dbReference type="AlphaFoldDB" id="A0A918NCV9"/>
<keyword evidence="4 9" id="KW-0812">Transmembrane</keyword>
<name>A0A918NCV9_9GAMM</name>
<dbReference type="InterPro" id="IPR046342">
    <property type="entry name" value="CBS_dom_sf"/>
</dbReference>
<evidence type="ECO:0000256" key="9">
    <source>
        <dbReference type="SAM" id="Phobius"/>
    </source>
</evidence>
<dbReference type="SUPFAM" id="SSF158791">
    <property type="entry name" value="MgtE N-terminal domain-like"/>
    <property type="match status" value="1"/>
</dbReference>
<feature type="transmembrane region" description="Helical" evidence="9">
    <location>
        <begin position="438"/>
        <end position="461"/>
    </location>
</feature>
<feature type="domain" description="CBS" evidence="10">
    <location>
        <begin position="216"/>
        <end position="272"/>
    </location>
</feature>
<dbReference type="InterPro" id="IPR000644">
    <property type="entry name" value="CBS_dom"/>
</dbReference>
<keyword evidence="7 9" id="KW-0472">Membrane</keyword>
<proteinExistence type="inferred from homology"/>
<dbReference type="Pfam" id="PF01769">
    <property type="entry name" value="MgtE"/>
    <property type="match status" value="1"/>
</dbReference>
<evidence type="ECO:0000256" key="7">
    <source>
        <dbReference type="ARBA" id="ARBA00023136"/>
    </source>
</evidence>
<keyword evidence="6 9" id="KW-1133">Transmembrane helix</keyword>
<dbReference type="PANTHER" id="PTHR41394:SF5">
    <property type="entry name" value="SLC41A_MGTE INTEGRAL MEMBRANE DOMAIN-CONTAINING PROTEIN"/>
    <property type="match status" value="1"/>
</dbReference>
<dbReference type="SUPFAM" id="SSF54631">
    <property type="entry name" value="CBS-domain pair"/>
    <property type="match status" value="1"/>
</dbReference>
<dbReference type="Gene3D" id="1.25.60.10">
    <property type="entry name" value="MgtE N-terminal domain-like"/>
    <property type="match status" value="1"/>
</dbReference>
<reference evidence="11" key="1">
    <citation type="journal article" date="2014" name="Int. J. Syst. Evol. Microbiol.">
        <title>Complete genome sequence of Corynebacterium casei LMG S-19264T (=DSM 44701T), isolated from a smear-ripened cheese.</title>
        <authorList>
            <consortium name="US DOE Joint Genome Institute (JGI-PGF)"/>
            <person name="Walter F."/>
            <person name="Albersmeier A."/>
            <person name="Kalinowski J."/>
            <person name="Ruckert C."/>
        </authorList>
    </citation>
    <scope>NUCLEOTIDE SEQUENCE</scope>
    <source>
        <strain evidence="11">KCTC 22169</strain>
    </source>
</reference>
<evidence type="ECO:0000256" key="2">
    <source>
        <dbReference type="ARBA" id="ARBA00009749"/>
    </source>
</evidence>
<dbReference type="InterPro" id="IPR006667">
    <property type="entry name" value="SLC41_membr_dom"/>
</dbReference>
<evidence type="ECO:0000256" key="3">
    <source>
        <dbReference type="ARBA" id="ARBA00022448"/>
    </source>
</evidence>
<dbReference type="GO" id="GO:0016020">
    <property type="term" value="C:membrane"/>
    <property type="evidence" value="ECO:0007669"/>
    <property type="project" value="UniProtKB-SubCell"/>
</dbReference>
<feature type="transmembrane region" description="Helical" evidence="9">
    <location>
        <begin position="325"/>
        <end position="352"/>
    </location>
</feature>
<evidence type="ECO:0000256" key="5">
    <source>
        <dbReference type="ARBA" id="ARBA00022842"/>
    </source>
</evidence>
<dbReference type="Gene3D" id="1.10.357.20">
    <property type="entry name" value="SLC41 divalent cation transporters, integral membrane domain"/>
    <property type="match status" value="1"/>
</dbReference>
<dbReference type="InterPro" id="IPR038076">
    <property type="entry name" value="MgtE_N_sf"/>
</dbReference>
<evidence type="ECO:0000259" key="10">
    <source>
        <dbReference type="PROSITE" id="PS51371"/>
    </source>
</evidence>
<dbReference type="SUPFAM" id="SSF161093">
    <property type="entry name" value="MgtE membrane domain-like"/>
    <property type="match status" value="1"/>
</dbReference>
<comment type="similarity">
    <text evidence="2">Belongs to the SLC41A transporter family.</text>
</comment>
<evidence type="ECO:0000313" key="12">
    <source>
        <dbReference type="Proteomes" id="UP000626148"/>
    </source>
</evidence>
<gene>
    <name evidence="11" type="primary">mgtE</name>
    <name evidence="11" type="ORF">GCM10007392_27580</name>
</gene>
<dbReference type="PROSITE" id="PS51371">
    <property type="entry name" value="CBS"/>
    <property type="match status" value="1"/>
</dbReference>
<dbReference type="GO" id="GO:0008324">
    <property type="term" value="F:monoatomic cation transmembrane transporter activity"/>
    <property type="evidence" value="ECO:0007669"/>
    <property type="project" value="InterPro"/>
</dbReference>
<comment type="subcellular location">
    <subcellularLocation>
        <location evidence="1">Membrane</location>
        <topology evidence="1">Multi-pass membrane protein</topology>
    </subcellularLocation>
</comment>
<feature type="transmembrane region" description="Helical" evidence="9">
    <location>
        <begin position="401"/>
        <end position="426"/>
    </location>
</feature>
<accession>A0A918NCV9</accession>
<keyword evidence="5" id="KW-0460">Magnesium</keyword>
<dbReference type="InterPro" id="IPR006668">
    <property type="entry name" value="Mg_transptr_MgtE_intracell_dom"/>
</dbReference>
<dbReference type="PANTHER" id="PTHR41394">
    <property type="entry name" value="MAGNESIUM TRANSPORTER MGTE"/>
    <property type="match status" value="1"/>
</dbReference>
<evidence type="ECO:0000256" key="6">
    <source>
        <dbReference type="ARBA" id="ARBA00022989"/>
    </source>
</evidence>
<dbReference type="SMART" id="SM00924">
    <property type="entry name" value="MgtE_N"/>
    <property type="match status" value="1"/>
</dbReference>
<dbReference type="Pfam" id="PF03448">
    <property type="entry name" value="MgtE_N"/>
    <property type="match status" value="1"/>
</dbReference>
<feature type="transmembrane region" description="Helical" evidence="9">
    <location>
        <begin position="300"/>
        <end position="319"/>
    </location>
</feature>
<dbReference type="InterPro" id="IPR036739">
    <property type="entry name" value="SLC41_membr_dom_sf"/>
</dbReference>
<evidence type="ECO:0000256" key="4">
    <source>
        <dbReference type="ARBA" id="ARBA00022692"/>
    </source>
</evidence>
<keyword evidence="8" id="KW-0129">CBS domain</keyword>